<gene>
    <name evidence="2" type="ORF">V8V93_13865</name>
</gene>
<evidence type="ECO:0000259" key="1">
    <source>
        <dbReference type="Pfam" id="PF04015"/>
    </source>
</evidence>
<keyword evidence="3" id="KW-1185">Reference proteome</keyword>
<feature type="domain" description="DUF362" evidence="1">
    <location>
        <begin position="77"/>
        <end position="274"/>
    </location>
</feature>
<evidence type="ECO:0000313" key="3">
    <source>
        <dbReference type="Proteomes" id="UP001385389"/>
    </source>
</evidence>
<dbReference type="InterPro" id="IPR007160">
    <property type="entry name" value="DUF362"/>
</dbReference>
<reference evidence="2 3" key="1">
    <citation type="submission" date="2024-03" db="EMBL/GenBank/DDBJ databases">
        <title>Phenotype and Genome Characterization of a Sulfate-Reducing Bacterium Pseudodesulfovibrio sp. strain 5S69, isolated from Petroleum Reservoir in Tatarstan (Russia).</title>
        <authorList>
            <person name="Bidzhieva S.K."/>
            <person name="Kadnikov V."/>
            <person name="Tourova T.P."/>
            <person name="Samigullina S.R."/>
            <person name="Sokolova D.S."/>
            <person name="Poltaraus A.B."/>
            <person name="Avtukh A.N."/>
            <person name="Tereshina V.M."/>
            <person name="Mardanov A.V."/>
            <person name="Nazina T.N."/>
        </authorList>
    </citation>
    <scope>NUCLEOTIDE SEQUENCE [LARGE SCALE GENOMIC DNA]</scope>
    <source>
        <strain evidence="2 3">5S69</strain>
    </source>
</reference>
<protein>
    <submittedName>
        <fullName evidence="2">DUF362 domain-containing protein</fullName>
    </submittedName>
</protein>
<dbReference type="RefSeq" id="WP_338667181.1">
    <property type="nucleotide sequence ID" value="NZ_CP146609.1"/>
</dbReference>
<accession>A0ABZ2IX58</accession>
<name>A0ABZ2IX58_9BACT</name>
<sequence>MDRRDFLKKTLSGTIVAGATLAFGKVGGFWNAAADAAESGKTWDLVAVRGGGPDAMFDSAISAYGGMRTFVSRGSKVVVKPNIGWDVPPERGGNTNPKLVTRIVEHCLDAGASEVTVFDHSCDSWRQCYLNSGIGEAVEKAGGKMVSADSKGYYREVSVPKGKRLNKALVHQALLDADVFFNVPVLKDHSSSMLTASMKNLMGVVWDRWYWHRNDLHQCIADFSSFRRPDLTIVDAYNVMKRNGPRGVSVNDVVNMKAQVLSTDFVAADAAAAKLYGVEPSDVRHIRLAAEMGLGRMDLQNLSINRIKLG</sequence>
<dbReference type="Pfam" id="PF04015">
    <property type="entry name" value="DUF362"/>
    <property type="match status" value="1"/>
</dbReference>
<dbReference type="EMBL" id="CP146609">
    <property type="protein sequence ID" value="WWX21524.1"/>
    <property type="molecule type" value="Genomic_DNA"/>
</dbReference>
<evidence type="ECO:0000313" key="2">
    <source>
        <dbReference type="EMBL" id="WWX21524.1"/>
    </source>
</evidence>
<organism evidence="2 3">
    <name type="scientific">Pseudodesulfovibrio methanolicus</name>
    <dbReference type="NCBI Taxonomy" id="3126690"/>
    <lineage>
        <taxon>Bacteria</taxon>
        <taxon>Pseudomonadati</taxon>
        <taxon>Thermodesulfobacteriota</taxon>
        <taxon>Desulfovibrionia</taxon>
        <taxon>Desulfovibrionales</taxon>
        <taxon>Desulfovibrionaceae</taxon>
    </lineage>
</organism>
<proteinExistence type="predicted"/>
<dbReference type="Proteomes" id="UP001385389">
    <property type="component" value="Chromosome"/>
</dbReference>